<evidence type="ECO:0000313" key="3">
    <source>
        <dbReference type="Proteomes" id="UP001470230"/>
    </source>
</evidence>
<sequence>MCDDDCIEIFMKLIQPIVIAVLLIVGIPLWVVGGKNKTKQIWSALSSLPLLPGNEQFPIDKFFIAIDGRHSLDFKIPISSSEMKNKDIYIIHNMWGFDIDLTLVTDNEKTITLKKTQNLNLSSPDFRFNRFPIQELPDVGKSLKKYHVSHNTFKVYCQYDTEITKINRINSYCITNIFPMQFDGLYSENKILSSFKSNSFSEITFKFTNSYFIPYTYYDPPEAYILFCGSKFNKAMYYAGVSITSIAIILSVVFIVFDIIFLILVAI</sequence>
<comment type="caution">
    <text evidence="2">The sequence shown here is derived from an EMBL/GenBank/DDBJ whole genome shotgun (WGS) entry which is preliminary data.</text>
</comment>
<reference evidence="2 3" key="1">
    <citation type="submission" date="2024-04" db="EMBL/GenBank/DDBJ databases">
        <title>Tritrichomonas musculus Genome.</title>
        <authorList>
            <person name="Alves-Ferreira E."/>
            <person name="Grigg M."/>
            <person name="Lorenzi H."/>
            <person name="Galac M."/>
        </authorList>
    </citation>
    <scope>NUCLEOTIDE SEQUENCE [LARGE SCALE GENOMIC DNA]</scope>
    <source>
        <strain evidence="2 3">EAF2021</strain>
    </source>
</reference>
<keyword evidence="1" id="KW-1133">Transmembrane helix</keyword>
<evidence type="ECO:0000256" key="1">
    <source>
        <dbReference type="SAM" id="Phobius"/>
    </source>
</evidence>
<protein>
    <submittedName>
        <fullName evidence="2">Uncharacterized protein</fullName>
    </submittedName>
</protein>
<evidence type="ECO:0000313" key="2">
    <source>
        <dbReference type="EMBL" id="KAK8882504.1"/>
    </source>
</evidence>
<keyword evidence="3" id="KW-1185">Reference proteome</keyword>
<gene>
    <name evidence="2" type="ORF">M9Y10_045146</name>
</gene>
<feature type="transmembrane region" description="Helical" evidence="1">
    <location>
        <begin position="237"/>
        <end position="266"/>
    </location>
</feature>
<feature type="transmembrane region" description="Helical" evidence="1">
    <location>
        <begin position="13"/>
        <end position="32"/>
    </location>
</feature>
<organism evidence="2 3">
    <name type="scientific">Tritrichomonas musculus</name>
    <dbReference type="NCBI Taxonomy" id="1915356"/>
    <lineage>
        <taxon>Eukaryota</taxon>
        <taxon>Metamonada</taxon>
        <taxon>Parabasalia</taxon>
        <taxon>Tritrichomonadida</taxon>
        <taxon>Tritrichomonadidae</taxon>
        <taxon>Tritrichomonas</taxon>
    </lineage>
</organism>
<name>A0ABR2JUT5_9EUKA</name>
<proteinExistence type="predicted"/>
<keyword evidence="1" id="KW-0472">Membrane</keyword>
<keyword evidence="1" id="KW-0812">Transmembrane</keyword>
<dbReference type="Proteomes" id="UP001470230">
    <property type="component" value="Unassembled WGS sequence"/>
</dbReference>
<accession>A0ABR2JUT5</accession>
<dbReference type="EMBL" id="JAPFFF010000009">
    <property type="protein sequence ID" value="KAK8882504.1"/>
    <property type="molecule type" value="Genomic_DNA"/>
</dbReference>